<sequence precursor="true">MLRLLAALLALVCVPPAQAGLFSDDEARTQINAVRAQVDAVRTQLDEATQRLESATRNQVDFSNQLEAIKADIAKLRGQIDELNYNLDAAQKRQKDFYVDLDNRLRKIESQTQSQQNEVELKADAAKAAYAAAMHDYDAALTALKGADFKSAVAGFESFIKAAPDSPQQPGAHFFAAYCYSHLKQPARAAELYRHLVEKWPDDEHAPDAMLGRADSLAELGRTKESRAVLASLAAKYPASDAGKQAKARLKKK</sequence>
<dbReference type="Gene3D" id="1.20.5.110">
    <property type="match status" value="1"/>
</dbReference>
<dbReference type="Pfam" id="PF13174">
    <property type="entry name" value="TPR_6"/>
    <property type="match status" value="1"/>
</dbReference>
<evidence type="ECO:0000313" key="4">
    <source>
        <dbReference type="Proteomes" id="UP000742786"/>
    </source>
</evidence>
<feature type="coiled-coil region" evidence="1">
    <location>
        <begin position="31"/>
        <end position="118"/>
    </location>
</feature>
<name>A0A916N9P7_9PROT</name>
<keyword evidence="1" id="KW-0175">Coiled coil</keyword>
<comment type="caution">
    <text evidence="3">The sequence shown here is derived from an EMBL/GenBank/DDBJ whole genome shotgun (WGS) entry which is preliminary data.</text>
</comment>
<keyword evidence="1" id="KW-0131">Cell cycle</keyword>
<dbReference type="EMBL" id="CAJQUM010000001">
    <property type="protein sequence ID" value="CAG4884879.1"/>
    <property type="molecule type" value="Genomic_DNA"/>
</dbReference>
<comment type="function">
    <text evidence="1">Mediates coordination of peptidoglycan synthesis and outer membrane constriction during cell division.</text>
</comment>
<dbReference type="GO" id="GO:0043093">
    <property type="term" value="P:FtsZ-dependent cytokinesis"/>
    <property type="evidence" value="ECO:0007669"/>
    <property type="project" value="UniProtKB-UniRule"/>
</dbReference>
<dbReference type="AlphaFoldDB" id="A0A916N9P7"/>
<dbReference type="HAMAP" id="MF_02066">
    <property type="entry name" value="CpoB"/>
    <property type="match status" value="1"/>
</dbReference>
<dbReference type="InterPro" id="IPR019734">
    <property type="entry name" value="TPR_rpt"/>
</dbReference>
<dbReference type="Proteomes" id="UP000742786">
    <property type="component" value="Unassembled WGS sequence"/>
</dbReference>
<reference evidence="3" key="1">
    <citation type="submission" date="2021-04" db="EMBL/GenBank/DDBJ databases">
        <authorList>
            <person name="Hornung B."/>
        </authorList>
    </citation>
    <scope>NUCLEOTIDE SEQUENCE</scope>
    <source>
        <strain evidence="3">G5G6</strain>
    </source>
</reference>
<comment type="similarity">
    <text evidence="1">Belongs to the CpoB family.</text>
</comment>
<keyword evidence="1" id="KW-0574">Periplasm</keyword>
<dbReference type="InterPro" id="IPR034706">
    <property type="entry name" value="CpoB"/>
</dbReference>
<dbReference type="Gene3D" id="1.25.40.10">
    <property type="entry name" value="Tetratricopeptide repeat domain"/>
    <property type="match status" value="1"/>
</dbReference>
<dbReference type="SUPFAM" id="SSF48452">
    <property type="entry name" value="TPR-like"/>
    <property type="match status" value="1"/>
</dbReference>
<dbReference type="RefSeq" id="WP_220636683.1">
    <property type="nucleotide sequence ID" value="NZ_CAJQUM010000001.1"/>
</dbReference>
<dbReference type="GO" id="GO:0030288">
    <property type="term" value="C:outer membrane-bounded periplasmic space"/>
    <property type="evidence" value="ECO:0007669"/>
    <property type="project" value="UniProtKB-UniRule"/>
</dbReference>
<accession>A0A916N9P7</accession>
<evidence type="ECO:0000313" key="3">
    <source>
        <dbReference type="EMBL" id="CAG4884879.1"/>
    </source>
</evidence>
<feature type="chain" id="PRO_5038185546" description="Cell division coordinator CpoB" evidence="1">
    <location>
        <begin position="20"/>
        <end position="253"/>
    </location>
</feature>
<feature type="domain" description="YbgF trimerisation" evidence="2">
    <location>
        <begin position="50"/>
        <end position="114"/>
    </location>
</feature>
<comment type="subcellular location">
    <subcellularLocation>
        <location evidence="1">Periplasm</location>
    </subcellularLocation>
</comment>
<dbReference type="InterPro" id="IPR011990">
    <property type="entry name" value="TPR-like_helical_dom_sf"/>
</dbReference>
<keyword evidence="1 3" id="KW-0132">Cell division</keyword>
<dbReference type="InterPro" id="IPR032519">
    <property type="entry name" value="YbgF_tri"/>
</dbReference>
<dbReference type="Pfam" id="PF16331">
    <property type="entry name" value="TolA_bind_tri"/>
    <property type="match status" value="1"/>
</dbReference>
<keyword evidence="4" id="KW-1185">Reference proteome</keyword>
<dbReference type="Pfam" id="PF13432">
    <property type="entry name" value="TPR_16"/>
    <property type="match status" value="1"/>
</dbReference>
<gene>
    <name evidence="1 3" type="primary">cpoB</name>
    <name evidence="3" type="ORF">GTOL_12762</name>
</gene>
<keyword evidence="1" id="KW-0732">Signal</keyword>
<feature type="signal peptide" evidence="1">
    <location>
        <begin position="1"/>
        <end position="19"/>
    </location>
</feature>
<evidence type="ECO:0000256" key="1">
    <source>
        <dbReference type="HAMAP-Rule" id="MF_02066"/>
    </source>
</evidence>
<protein>
    <recommendedName>
        <fullName evidence="1">Cell division coordinator CpoB</fullName>
    </recommendedName>
</protein>
<proteinExistence type="inferred from homology"/>
<dbReference type="GO" id="GO:0070206">
    <property type="term" value="P:protein trimerization"/>
    <property type="evidence" value="ECO:0007669"/>
    <property type="project" value="InterPro"/>
</dbReference>
<evidence type="ECO:0000259" key="2">
    <source>
        <dbReference type="Pfam" id="PF16331"/>
    </source>
</evidence>
<organism evidence="3 4">
    <name type="scientific">Georgfuchsia toluolica</name>
    <dbReference type="NCBI Taxonomy" id="424218"/>
    <lineage>
        <taxon>Bacteria</taxon>
        <taxon>Pseudomonadati</taxon>
        <taxon>Pseudomonadota</taxon>
        <taxon>Betaproteobacteria</taxon>
        <taxon>Nitrosomonadales</taxon>
        <taxon>Sterolibacteriaceae</taxon>
        <taxon>Georgfuchsia</taxon>
    </lineage>
</organism>